<feature type="chain" id="PRO_5019441351" evidence="1">
    <location>
        <begin position="30"/>
        <end position="217"/>
    </location>
</feature>
<proteinExistence type="predicted"/>
<dbReference type="OrthoDB" id="9181926at2"/>
<name>A0A437R949_9BURK</name>
<feature type="signal peptide" evidence="1">
    <location>
        <begin position="1"/>
        <end position="29"/>
    </location>
</feature>
<keyword evidence="1" id="KW-0732">Signal</keyword>
<gene>
    <name evidence="2" type="ORF">EOE66_20425</name>
</gene>
<dbReference type="PROSITE" id="PS51257">
    <property type="entry name" value="PROKAR_LIPOPROTEIN"/>
    <property type="match status" value="1"/>
</dbReference>
<protein>
    <submittedName>
        <fullName evidence="2">Uncharacterized protein</fullName>
    </submittedName>
</protein>
<organism evidence="2 3">
    <name type="scientific">Rubrivivax rivuli</name>
    <dbReference type="NCBI Taxonomy" id="1862385"/>
    <lineage>
        <taxon>Bacteria</taxon>
        <taxon>Pseudomonadati</taxon>
        <taxon>Pseudomonadota</taxon>
        <taxon>Betaproteobacteria</taxon>
        <taxon>Burkholderiales</taxon>
        <taxon>Sphaerotilaceae</taxon>
        <taxon>Rubrivivax</taxon>
    </lineage>
</organism>
<sequence length="217" mass="23063">MPTRRTQSASPRFRQALGAWVVLCTALLAACQKAPEAAPEKAPAPAEAKPPPVILGGLQPGDTVTVTDCPATQPGVCVIGLTATAPAGGSGDACTVVMNAAVSVPRTTNTLRWQLTAGDANFNYRFREAAAGEPPGFGVHLIDNLMYVAASASAPASPMQPIWVPQQAQPQLVQMERVVRDWPPRISAYDVYLEYQAQGAKSWTPCKTWDPIVISRE</sequence>
<dbReference type="Proteomes" id="UP000285575">
    <property type="component" value="Unassembled WGS sequence"/>
</dbReference>
<accession>A0A437R949</accession>
<comment type="caution">
    <text evidence="2">The sequence shown here is derived from an EMBL/GenBank/DDBJ whole genome shotgun (WGS) entry which is preliminary data.</text>
</comment>
<evidence type="ECO:0000256" key="1">
    <source>
        <dbReference type="SAM" id="SignalP"/>
    </source>
</evidence>
<dbReference type="EMBL" id="SACR01000007">
    <property type="protein sequence ID" value="RVU43316.1"/>
    <property type="molecule type" value="Genomic_DNA"/>
</dbReference>
<reference evidence="2 3" key="1">
    <citation type="submission" date="2019-01" db="EMBL/GenBank/DDBJ databases">
        <authorList>
            <person name="Chen W.-M."/>
        </authorList>
    </citation>
    <scope>NUCLEOTIDE SEQUENCE [LARGE SCALE GENOMIC DNA]</scope>
    <source>
        <strain evidence="2 3">KYPY4</strain>
    </source>
</reference>
<keyword evidence="3" id="KW-1185">Reference proteome</keyword>
<dbReference type="RefSeq" id="WP_128230601.1">
    <property type="nucleotide sequence ID" value="NZ_SACR01000007.1"/>
</dbReference>
<evidence type="ECO:0000313" key="3">
    <source>
        <dbReference type="Proteomes" id="UP000285575"/>
    </source>
</evidence>
<dbReference type="AlphaFoldDB" id="A0A437R949"/>
<evidence type="ECO:0000313" key="2">
    <source>
        <dbReference type="EMBL" id="RVU43316.1"/>
    </source>
</evidence>